<feature type="domain" description="Tape measure protein N-terminal" evidence="4">
    <location>
        <begin position="82"/>
        <end position="272"/>
    </location>
</feature>
<organism evidence="5 6">
    <name type="scientific">Agrobacterium rosae</name>
    <dbReference type="NCBI Taxonomy" id="1972867"/>
    <lineage>
        <taxon>Bacteria</taxon>
        <taxon>Pseudomonadati</taxon>
        <taxon>Pseudomonadota</taxon>
        <taxon>Alphaproteobacteria</taxon>
        <taxon>Hyphomicrobiales</taxon>
        <taxon>Rhizobiaceae</taxon>
        <taxon>Rhizobium/Agrobacterium group</taxon>
        <taxon>Agrobacterium</taxon>
    </lineage>
</organism>
<keyword evidence="6" id="KW-1185">Reference proteome</keyword>
<keyword evidence="1" id="KW-0175">Coiled coil</keyword>
<feature type="region of interest" description="Disordered" evidence="2">
    <location>
        <begin position="486"/>
        <end position="518"/>
    </location>
</feature>
<proteinExistence type="predicted"/>
<dbReference type="InterPro" id="IPR013491">
    <property type="entry name" value="Tape_meas_N"/>
</dbReference>
<name>A0ABU4VXD5_9HYPH</name>
<dbReference type="Pfam" id="PF20155">
    <property type="entry name" value="TMP_3"/>
    <property type="match status" value="1"/>
</dbReference>
<keyword evidence="3" id="KW-1133">Transmembrane helix</keyword>
<feature type="coiled-coil region" evidence="1">
    <location>
        <begin position="3"/>
        <end position="37"/>
    </location>
</feature>
<feature type="transmembrane region" description="Helical" evidence="3">
    <location>
        <begin position="341"/>
        <end position="367"/>
    </location>
</feature>
<evidence type="ECO:0000313" key="5">
    <source>
        <dbReference type="EMBL" id="MDX8329654.1"/>
    </source>
</evidence>
<feature type="compositionally biased region" description="Basic and acidic residues" evidence="2">
    <location>
        <begin position="509"/>
        <end position="518"/>
    </location>
</feature>
<sequence>MAKQDLESLVVQLSADIKKYENALAKARGETQRQANQIERRFLAMNAKIEKSFVGMGGRISSSLDGALRSTVALAGTALSIREISAYADAWTQAGNMIRAAATSAGVQARSLNELKEGANDARTDLGAYVDLYARLIRSASGVAESEQQIAQATNIVSKAFKAGGASAQEQASGILQLGQALGSGVLQGDELRSLRENAPILAKAIADEFKTTIAGLKDLGAEGKLTSDRVFKAILNAQKPIEAQFKATNSTISDAMTRLNNEFTAYIGNADASAGATGKLVAALNYLADNFKEAGGVVIEFVTILVGALTGRALVAVVGGLGSAVVALGTFITAVRTGTLVAGGLVAALGPIGVIAGAAAAAIYLYGDGLSSAERASIATEDAIRKNATALDAAKASSEGYSKALRNQIAMQLEVAKSEAAAASAYADAATDRAVAFSKYASMMGINAKFEPFEYAANEAERAVVRTANAATALQMQLDQVDKNLSKDSGFGTGSSVPAKSGKSGQPKPEDYEREVAQIRQRTAALVAETNAQKGLSPLFSL</sequence>
<keyword evidence="3" id="KW-0472">Membrane</keyword>
<dbReference type="Proteomes" id="UP001277561">
    <property type="component" value="Unassembled WGS sequence"/>
</dbReference>
<reference evidence="5" key="1">
    <citation type="journal article" date="2023" name="Phytobiomes J">
        <title>Deciphering the key players within the bacterial microbiota associated with aerial crown gall tumors on rhododendron: Insights into the gallobiome.</title>
        <authorList>
            <person name="Kuzmanovic N."/>
            <person name="Nesme J."/>
            <person name="Wolf J."/>
            <person name="Neumann-Schaal M."/>
            <person name="Petersen J."/>
            <person name="Fernandez-Gnecco G."/>
            <person name="Sproeer C."/>
            <person name="Bunk B."/>
            <person name="Overmann J."/>
            <person name="Sorensen S.J."/>
            <person name="Idczak E."/>
            <person name="Smalla K."/>
        </authorList>
    </citation>
    <scope>NUCLEOTIDE SEQUENCE [LARGE SCALE GENOMIC DNA]</scope>
    <source>
        <strain evidence="5">Rho-14.1</strain>
    </source>
</reference>
<evidence type="ECO:0000259" key="4">
    <source>
        <dbReference type="Pfam" id="PF20155"/>
    </source>
</evidence>
<evidence type="ECO:0000256" key="2">
    <source>
        <dbReference type="SAM" id="MobiDB-lite"/>
    </source>
</evidence>
<evidence type="ECO:0000256" key="1">
    <source>
        <dbReference type="SAM" id="Coils"/>
    </source>
</evidence>
<dbReference type="EMBL" id="JAVRAD010000003">
    <property type="protein sequence ID" value="MDX8329654.1"/>
    <property type="molecule type" value="Genomic_DNA"/>
</dbReference>
<protein>
    <submittedName>
        <fullName evidence="5">Tape measure protein</fullName>
    </submittedName>
</protein>
<feature type="transmembrane region" description="Helical" evidence="3">
    <location>
        <begin position="314"/>
        <end position="335"/>
    </location>
</feature>
<accession>A0ABU4VXD5</accession>
<dbReference type="NCBIfam" id="TIGR02675">
    <property type="entry name" value="tape_meas_nterm"/>
    <property type="match status" value="1"/>
</dbReference>
<keyword evidence="3" id="KW-0812">Transmembrane</keyword>
<gene>
    <name evidence="5" type="ORF">RMS29_10490</name>
</gene>
<dbReference type="RefSeq" id="WP_320188260.1">
    <property type="nucleotide sequence ID" value="NZ_CP192764.1"/>
</dbReference>
<comment type="caution">
    <text evidence="5">The sequence shown here is derived from an EMBL/GenBank/DDBJ whole genome shotgun (WGS) entry which is preliminary data.</text>
</comment>
<evidence type="ECO:0000313" key="6">
    <source>
        <dbReference type="Proteomes" id="UP001277561"/>
    </source>
</evidence>
<evidence type="ECO:0000256" key="3">
    <source>
        <dbReference type="SAM" id="Phobius"/>
    </source>
</evidence>